<organism evidence="3 4">
    <name type="scientific">Limnofasciculus baicalensis BBK-W-15</name>
    <dbReference type="NCBI Taxonomy" id="2699891"/>
    <lineage>
        <taxon>Bacteria</taxon>
        <taxon>Bacillati</taxon>
        <taxon>Cyanobacteriota</taxon>
        <taxon>Cyanophyceae</taxon>
        <taxon>Coleofasciculales</taxon>
        <taxon>Coleofasciculaceae</taxon>
        <taxon>Limnofasciculus</taxon>
        <taxon>Limnofasciculus baicalensis</taxon>
    </lineage>
</organism>
<accession>A0AAE3GU93</accession>
<feature type="coiled-coil region" evidence="1">
    <location>
        <begin position="217"/>
        <end position="296"/>
    </location>
</feature>
<evidence type="ECO:0000259" key="2">
    <source>
        <dbReference type="Pfam" id="PF05685"/>
    </source>
</evidence>
<evidence type="ECO:0000256" key="1">
    <source>
        <dbReference type="SAM" id="Coils"/>
    </source>
</evidence>
<dbReference type="PANTHER" id="PTHR33352:SF3">
    <property type="entry name" value="SLR1612 PROTEIN"/>
    <property type="match status" value="1"/>
</dbReference>
<keyword evidence="3" id="KW-0255">Endonuclease</keyword>
<dbReference type="RefSeq" id="WP_254013576.1">
    <property type="nucleotide sequence ID" value="NZ_JAMZMM010000245.1"/>
</dbReference>
<keyword evidence="3" id="KW-0540">Nuclease</keyword>
<dbReference type="GO" id="GO:0004519">
    <property type="term" value="F:endonuclease activity"/>
    <property type="evidence" value="ECO:0007669"/>
    <property type="project" value="UniProtKB-KW"/>
</dbReference>
<dbReference type="AlphaFoldDB" id="A0AAE3GU93"/>
<sequence length="307" mass="36340">MYISNSQPAPIETLPTMYDLPSENPEEPGLPDEFHGWQAHILCDTCCPPNYPADQVFLASDLNLYYDSQHVHWYKRPDFFLVVGIPRLYQEKDLRLSYVIWQEKLSPLVAVELLSPGTEDEDLGLTESEPNKPPTKWQVYEQILKIPYYFVFSRYTNRLRVFHLRGNRYREQILTEPRFWIEELELGIGLWLGDYQGCQRLWLRWYDNKGNWIPTPKEQVEQERFAKEFAIQRAEAERLDKESALQRVEQERFAKEFAIQRAEAERLDKESAIQQAEAERLDKESALQRAEKLAERLRLMGINPDDL</sequence>
<keyword evidence="4" id="KW-1185">Reference proteome</keyword>
<keyword evidence="3" id="KW-0378">Hydrolase</keyword>
<feature type="domain" description="Putative restriction endonuclease" evidence="2">
    <location>
        <begin position="17"/>
        <end position="192"/>
    </location>
</feature>
<dbReference type="EMBL" id="JAMZMM010000245">
    <property type="protein sequence ID" value="MCP2730825.1"/>
    <property type="molecule type" value="Genomic_DNA"/>
</dbReference>
<dbReference type="Pfam" id="PF05685">
    <property type="entry name" value="Uma2"/>
    <property type="match status" value="1"/>
</dbReference>
<reference evidence="3" key="1">
    <citation type="submission" date="2022-06" db="EMBL/GenBank/DDBJ databases">
        <title>New cyanobacteria of genus Symplocastrum in benthos of Lake Baikal.</title>
        <authorList>
            <person name="Sorokovikova E."/>
            <person name="Tikhonova I."/>
            <person name="Krasnopeev A."/>
            <person name="Evseev P."/>
            <person name="Gladkikh A."/>
            <person name="Belykh O."/>
        </authorList>
    </citation>
    <scope>NUCLEOTIDE SEQUENCE</scope>
    <source>
        <strain evidence="3">BBK-W-15</strain>
    </source>
</reference>
<name>A0AAE3GU93_9CYAN</name>
<dbReference type="PANTHER" id="PTHR33352">
    <property type="entry name" value="SLR1095 PROTEIN"/>
    <property type="match status" value="1"/>
</dbReference>
<gene>
    <name evidence="3" type="ORF">NJ959_20570</name>
</gene>
<dbReference type="Proteomes" id="UP001204953">
    <property type="component" value="Unassembled WGS sequence"/>
</dbReference>
<evidence type="ECO:0000313" key="3">
    <source>
        <dbReference type="EMBL" id="MCP2730825.1"/>
    </source>
</evidence>
<dbReference type="InterPro" id="IPR008538">
    <property type="entry name" value="Uma2"/>
</dbReference>
<protein>
    <submittedName>
        <fullName evidence="3">Uma2 family endonuclease</fullName>
    </submittedName>
</protein>
<proteinExistence type="predicted"/>
<keyword evidence="1" id="KW-0175">Coiled coil</keyword>
<dbReference type="CDD" id="cd06260">
    <property type="entry name" value="DUF820-like"/>
    <property type="match status" value="1"/>
</dbReference>
<evidence type="ECO:0000313" key="4">
    <source>
        <dbReference type="Proteomes" id="UP001204953"/>
    </source>
</evidence>
<comment type="caution">
    <text evidence="3">The sequence shown here is derived from an EMBL/GenBank/DDBJ whole genome shotgun (WGS) entry which is preliminary data.</text>
</comment>